<feature type="region of interest" description="Disordered" evidence="1">
    <location>
        <begin position="1"/>
        <end position="115"/>
    </location>
</feature>
<evidence type="ECO:0000313" key="3">
    <source>
        <dbReference type="Proteomes" id="UP000465240"/>
    </source>
</evidence>
<comment type="caution">
    <text evidence="2">The sequence shown here is derived from an EMBL/GenBank/DDBJ whole genome shotgun (WGS) entry which is preliminary data.</text>
</comment>
<protein>
    <recommendedName>
        <fullName evidence="4">F5/8 type C domain-containing protein</fullName>
    </recommendedName>
</protein>
<feature type="region of interest" description="Disordered" evidence="1">
    <location>
        <begin position="325"/>
        <end position="352"/>
    </location>
</feature>
<evidence type="ECO:0008006" key="4">
    <source>
        <dbReference type="Google" id="ProtNLM"/>
    </source>
</evidence>
<reference evidence="2 3" key="1">
    <citation type="journal article" date="2019" name="Emerg. Microbes Infect.">
        <title>Comprehensive subspecies identification of 175 nontuberculous mycobacteria species based on 7547 genomic profiles.</title>
        <authorList>
            <person name="Matsumoto Y."/>
            <person name="Kinjo T."/>
            <person name="Motooka D."/>
            <person name="Nabeya D."/>
            <person name="Jung N."/>
            <person name="Uechi K."/>
            <person name="Horii T."/>
            <person name="Iida T."/>
            <person name="Fujita J."/>
            <person name="Nakamura S."/>
        </authorList>
    </citation>
    <scope>NUCLEOTIDE SEQUENCE [LARGE SCALE GENOMIC DNA]</scope>
    <source>
        <strain evidence="2 3">JCM 18565</strain>
    </source>
</reference>
<feature type="compositionally biased region" description="Polar residues" evidence="1">
    <location>
        <begin position="1"/>
        <end position="11"/>
    </location>
</feature>
<feature type="compositionally biased region" description="Basic and acidic residues" evidence="1">
    <location>
        <begin position="101"/>
        <end position="115"/>
    </location>
</feature>
<feature type="compositionally biased region" description="Low complexity" evidence="1">
    <location>
        <begin position="148"/>
        <end position="159"/>
    </location>
</feature>
<dbReference type="EMBL" id="BLKX01000003">
    <property type="protein sequence ID" value="GFG83171.1"/>
    <property type="molecule type" value="Genomic_DNA"/>
</dbReference>
<accession>A0ABQ1CFD7</accession>
<gene>
    <name evidence="2" type="ORF">MPRG_64470</name>
</gene>
<feature type="region of interest" description="Disordered" evidence="1">
    <location>
        <begin position="142"/>
        <end position="173"/>
    </location>
</feature>
<keyword evidence="3" id="KW-1185">Reference proteome</keyword>
<evidence type="ECO:0000313" key="2">
    <source>
        <dbReference type="EMBL" id="GFG83171.1"/>
    </source>
</evidence>
<evidence type="ECO:0000256" key="1">
    <source>
        <dbReference type="SAM" id="MobiDB-lite"/>
    </source>
</evidence>
<name>A0ABQ1CFD7_9MYCO</name>
<sequence length="366" mass="38766">MDISSLFTNETDPPASNPATPTNKATKDPTAPALTPVQRIRAFRDGALEFPDINKAADEPAIDPLDDQVDNDDCDAFSDNENASDDNINDDNDTIIDDDDTTPHHSTEQSRHAQWIEKRRKPLAIGGILIAAGAIIPAILPNDPAPPARTTATHTTSRSTPPPPPAQGAGDTAVQPTAVEVGRDDCAIGSTPPLDAFNTTPGEHRTAWICQRPYGAPGTTMTITLPTATTITEISAIPGFDGKAPDGTDTWPKYQLVAAVSWYLDYGTPTQQRFTTKRETQAVTFDPPVVSKTIRLVINETVDVPPAQVTSPSNTATTPGLFSGFDDWSRQLGGTTPNSPTPGAGPGQSNSAFAMGSIQIIGHPSR</sequence>
<dbReference type="Proteomes" id="UP000465240">
    <property type="component" value="Unassembled WGS sequence"/>
</dbReference>
<organism evidence="2 3">
    <name type="scientific">Mycobacterium paragordonae</name>
    <dbReference type="NCBI Taxonomy" id="1389713"/>
    <lineage>
        <taxon>Bacteria</taxon>
        <taxon>Bacillati</taxon>
        <taxon>Actinomycetota</taxon>
        <taxon>Actinomycetes</taxon>
        <taxon>Mycobacteriales</taxon>
        <taxon>Mycobacteriaceae</taxon>
        <taxon>Mycobacterium</taxon>
    </lineage>
</organism>
<proteinExistence type="predicted"/>
<feature type="compositionally biased region" description="Acidic residues" evidence="1">
    <location>
        <begin position="60"/>
        <end position="100"/>
    </location>
</feature>